<proteinExistence type="inferred from homology"/>
<dbReference type="InterPro" id="IPR058792">
    <property type="entry name" value="Beta-barrel_RND_2"/>
</dbReference>
<dbReference type="GO" id="GO:0016020">
    <property type="term" value="C:membrane"/>
    <property type="evidence" value="ECO:0007669"/>
    <property type="project" value="InterPro"/>
</dbReference>
<dbReference type="Gene3D" id="2.40.30.170">
    <property type="match status" value="1"/>
</dbReference>
<feature type="compositionally biased region" description="Polar residues" evidence="4">
    <location>
        <begin position="384"/>
        <end position="395"/>
    </location>
</feature>
<dbReference type="GO" id="GO:0015562">
    <property type="term" value="F:efflux transmembrane transporter activity"/>
    <property type="evidence" value="ECO:0007669"/>
    <property type="project" value="InterPro"/>
</dbReference>
<evidence type="ECO:0000256" key="3">
    <source>
        <dbReference type="ARBA" id="ARBA00023054"/>
    </source>
</evidence>
<gene>
    <name evidence="9" type="ORF">OUO13_13555</name>
</gene>
<protein>
    <submittedName>
        <fullName evidence="9">Efflux RND transporter periplasmic adaptor subunit</fullName>
    </submittedName>
</protein>
<comment type="similarity">
    <text evidence="2">Belongs to the membrane fusion protein (MFP) (TC 8.A.1) family.</text>
</comment>
<feature type="domain" description="CusB-like beta-barrel" evidence="8">
    <location>
        <begin position="255"/>
        <end position="329"/>
    </location>
</feature>
<dbReference type="SUPFAM" id="SSF111369">
    <property type="entry name" value="HlyD-like secretion proteins"/>
    <property type="match status" value="1"/>
</dbReference>
<dbReference type="GO" id="GO:0030313">
    <property type="term" value="C:cell envelope"/>
    <property type="evidence" value="ECO:0007669"/>
    <property type="project" value="UniProtKB-SubCell"/>
</dbReference>
<sequence length="510" mass="53604">MANHPDSRKSSNPAATNVMQELGLNQPRQSRWIWLVLVVLLLIAAALWWWLAGSKSSTRTEYKTDAASRSNLVVTVAANGNIEPRDQVEVSSELSGIVDEVLVDFNDKVSKGQLLARLNTRTLQAEVVTRQNNLVSARASVEQSAASLEEAQLTFNDYQTVYKLSNGTHPSRQTYDSARIAVTKAKADLASAKASVAVAEAELESARYDLSKASIVSPIDGVVLARDIEPGQTVASSLSAPTLFIIARDLRDMELHVDIDEADIGLIKQGQTASFSVDAWPDKTFSASIEQIRLASTEESDSSVVSYETVLAVKNDDLLLLPQMTAITDITVQQADNALTIATAALRFEPDMAMLEANRPPRPDGAPENSDGGPQGQPPADMNGNKSAGNSAGKDSNSESGGLLSSLTGGNRGMRMGPPPGAGGPGGGGSGKGDNKGSGDSGSGGSGMAGSLTGGHAMIWVLRDNQDGKGAQPRPVPIETGISDGLRTEVKSGELQEGDRVITDAVEVSQ</sequence>
<evidence type="ECO:0000256" key="2">
    <source>
        <dbReference type="ARBA" id="ARBA00009477"/>
    </source>
</evidence>
<dbReference type="Proteomes" id="UP001150830">
    <property type="component" value="Unassembled WGS sequence"/>
</dbReference>
<comment type="caution">
    <text evidence="9">The sequence shown here is derived from an EMBL/GenBank/DDBJ whole genome shotgun (WGS) entry which is preliminary data.</text>
</comment>
<name>A0A9X3ITE0_9GAMM</name>
<keyword evidence="10" id="KW-1185">Reference proteome</keyword>
<evidence type="ECO:0000313" key="10">
    <source>
        <dbReference type="Proteomes" id="UP001150830"/>
    </source>
</evidence>
<dbReference type="Gene3D" id="2.40.420.20">
    <property type="match status" value="1"/>
</dbReference>
<keyword evidence="5" id="KW-1133">Transmembrane helix</keyword>
<evidence type="ECO:0000256" key="1">
    <source>
        <dbReference type="ARBA" id="ARBA00004196"/>
    </source>
</evidence>
<dbReference type="EMBL" id="JAPNOA010000039">
    <property type="protein sequence ID" value="MCY0966215.1"/>
    <property type="molecule type" value="Genomic_DNA"/>
</dbReference>
<evidence type="ECO:0000259" key="6">
    <source>
        <dbReference type="Pfam" id="PF25876"/>
    </source>
</evidence>
<dbReference type="Gene3D" id="1.10.287.470">
    <property type="entry name" value="Helix hairpin bin"/>
    <property type="match status" value="1"/>
</dbReference>
<dbReference type="PANTHER" id="PTHR32347">
    <property type="entry name" value="EFFLUX SYSTEM COMPONENT YKNX-RELATED"/>
    <property type="match status" value="1"/>
</dbReference>
<evidence type="ECO:0000259" key="8">
    <source>
        <dbReference type="Pfam" id="PF25954"/>
    </source>
</evidence>
<dbReference type="InterPro" id="IPR058625">
    <property type="entry name" value="MdtA-like_BSH"/>
</dbReference>
<evidence type="ECO:0000259" key="7">
    <source>
        <dbReference type="Pfam" id="PF25917"/>
    </source>
</evidence>
<dbReference type="RefSeq" id="WP_283174426.1">
    <property type="nucleotide sequence ID" value="NZ_JAPNOA010000039.1"/>
</dbReference>
<accession>A0A9X3ITE0</accession>
<evidence type="ECO:0000256" key="5">
    <source>
        <dbReference type="SAM" id="Phobius"/>
    </source>
</evidence>
<feature type="compositionally biased region" description="Gly residues" evidence="4">
    <location>
        <begin position="439"/>
        <end position="448"/>
    </location>
</feature>
<dbReference type="InterPro" id="IPR006143">
    <property type="entry name" value="RND_pump_MFP"/>
</dbReference>
<evidence type="ECO:0000313" key="9">
    <source>
        <dbReference type="EMBL" id="MCY0966215.1"/>
    </source>
</evidence>
<dbReference type="Pfam" id="PF25917">
    <property type="entry name" value="BSH_RND"/>
    <property type="match status" value="1"/>
</dbReference>
<dbReference type="InterPro" id="IPR050465">
    <property type="entry name" value="UPF0194_transport"/>
</dbReference>
<keyword evidence="3" id="KW-0175">Coiled coil</keyword>
<feature type="domain" description="Multidrug resistance protein MdtA-like alpha-helical hairpin" evidence="6">
    <location>
        <begin position="134"/>
        <end position="204"/>
    </location>
</feature>
<keyword evidence="5" id="KW-0472">Membrane</keyword>
<dbReference type="Pfam" id="PF25876">
    <property type="entry name" value="HH_MFP_RND"/>
    <property type="match status" value="1"/>
</dbReference>
<feature type="compositionally biased region" description="Low complexity" evidence="4">
    <location>
        <begin position="398"/>
        <end position="416"/>
    </location>
</feature>
<feature type="transmembrane region" description="Helical" evidence="5">
    <location>
        <begin position="32"/>
        <end position="51"/>
    </location>
</feature>
<evidence type="ECO:0000256" key="4">
    <source>
        <dbReference type="SAM" id="MobiDB-lite"/>
    </source>
</evidence>
<dbReference type="InterPro" id="IPR058624">
    <property type="entry name" value="MdtA-like_HH"/>
</dbReference>
<dbReference type="PANTHER" id="PTHR32347:SF14">
    <property type="entry name" value="EFFLUX SYSTEM COMPONENT YKNX-RELATED"/>
    <property type="match status" value="1"/>
</dbReference>
<feature type="region of interest" description="Disordered" evidence="4">
    <location>
        <begin position="356"/>
        <end position="453"/>
    </location>
</feature>
<dbReference type="Pfam" id="PF25954">
    <property type="entry name" value="Beta-barrel_RND_2"/>
    <property type="match status" value="1"/>
</dbReference>
<dbReference type="AlphaFoldDB" id="A0A9X3ITE0"/>
<organism evidence="9 10">
    <name type="scientific">Parathalassolituus penaei</name>
    <dbReference type="NCBI Taxonomy" id="2997323"/>
    <lineage>
        <taxon>Bacteria</taxon>
        <taxon>Pseudomonadati</taxon>
        <taxon>Pseudomonadota</taxon>
        <taxon>Gammaproteobacteria</taxon>
        <taxon>Oceanospirillales</taxon>
        <taxon>Oceanospirillaceae</taxon>
        <taxon>Parathalassolituus</taxon>
    </lineage>
</organism>
<feature type="compositionally biased region" description="Gly residues" evidence="4">
    <location>
        <begin position="423"/>
        <end position="432"/>
    </location>
</feature>
<dbReference type="Gene3D" id="2.40.50.100">
    <property type="match status" value="1"/>
</dbReference>
<keyword evidence="5" id="KW-0812">Transmembrane</keyword>
<reference evidence="9" key="1">
    <citation type="submission" date="2022-11" db="EMBL/GenBank/DDBJ databases">
        <title>Parathalassolutuus dongxingensis gen. nov., sp. nov., a novel member of family Oceanospirillaceae isolated from a coastal shrimp pond in Guangxi, China.</title>
        <authorList>
            <person name="Chen H."/>
        </authorList>
    </citation>
    <scope>NUCLEOTIDE SEQUENCE</scope>
    <source>
        <strain evidence="9">G-43</strain>
    </source>
</reference>
<dbReference type="NCBIfam" id="TIGR01730">
    <property type="entry name" value="RND_mfp"/>
    <property type="match status" value="1"/>
</dbReference>
<comment type="subcellular location">
    <subcellularLocation>
        <location evidence="1">Cell envelope</location>
    </subcellularLocation>
</comment>
<feature type="domain" description="Multidrug resistance protein MdtA-like barrel-sandwich hybrid" evidence="7">
    <location>
        <begin position="87"/>
        <end position="242"/>
    </location>
</feature>